<reference evidence="3" key="1">
    <citation type="journal article" date="2017" name="Front. Plant Sci.">
        <title>Climate Clever Clovers: New Paradigm to Reduce the Environmental Footprint of Ruminants by Breeding Low Methanogenic Forages Utilizing Haplotype Variation.</title>
        <authorList>
            <person name="Kaur P."/>
            <person name="Appels R."/>
            <person name="Bayer P.E."/>
            <person name="Keeble-Gagnere G."/>
            <person name="Wang J."/>
            <person name="Hirakawa H."/>
            <person name="Shirasawa K."/>
            <person name="Vercoe P."/>
            <person name="Stefanova K."/>
            <person name="Durmic Z."/>
            <person name="Nichols P."/>
            <person name="Revell C."/>
            <person name="Isobe S.N."/>
            <person name="Edwards D."/>
            <person name="Erskine W."/>
        </authorList>
    </citation>
    <scope>NUCLEOTIDE SEQUENCE [LARGE SCALE GENOMIC DNA]</scope>
    <source>
        <strain evidence="3">cv. Daliak</strain>
    </source>
</reference>
<feature type="domain" description="Reverse transcriptase zinc-binding" evidence="1">
    <location>
        <begin position="217"/>
        <end position="302"/>
    </location>
</feature>
<dbReference type="SUPFAM" id="SSF56219">
    <property type="entry name" value="DNase I-like"/>
    <property type="match status" value="1"/>
</dbReference>
<keyword evidence="3" id="KW-1185">Reference proteome</keyword>
<name>A0A2Z6LST4_TRISU</name>
<dbReference type="Proteomes" id="UP000242715">
    <property type="component" value="Unassembled WGS sequence"/>
</dbReference>
<dbReference type="InterPro" id="IPR026960">
    <property type="entry name" value="RVT-Znf"/>
</dbReference>
<evidence type="ECO:0000313" key="3">
    <source>
        <dbReference type="Proteomes" id="UP000242715"/>
    </source>
</evidence>
<dbReference type="EMBL" id="DF973245">
    <property type="protein sequence ID" value="GAU22321.1"/>
    <property type="molecule type" value="Genomic_DNA"/>
</dbReference>
<dbReference type="PANTHER" id="PTHR33710">
    <property type="entry name" value="BNAC02G09200D PROTEIN"/>
    <property type="match status" value="1"/>
</dbReference>
<sequence>MRLMWEELCGISNNMLKAWLVAGDFNDIVYAKEKRGGVIASIRRCSKFRERVNACNLIDMGVMGPKFTWRGPIYHGGQRIYERLDRALCNEKWRLSYPDGFVKVLTRVEFSDHRPILISPKESPYIKAPIQFKFESAWLLDDTYKEELSIIQHVDIPNDLYGARVCDLVDAHGNWNWALLQNWMPNQLQHKIAAVVPPHSDNGRDEQLGVGGKFGEFSVATMYNKLRGFNKTDADPVWNRIWKLGVTERVRSFVWLVKWDRLLTNSVKNRMGLSSSVCQYCGGQEETCIHVLCDCPLAHEFWKQIVPEFGETETRCSMV</sequence>
<evidence type="ECO:0000313" key="2">
    <source>
        <dbReference type="EMBL" id="GAU22321.1"/>
    </source>
</evidence>
<dbReference type="AlphaFoldDB" id="A0A2Z6LST4"/>
<dbReference type="PANTHER" id="PTHR33710:SF77">
    <property type="entry name" value="DNASE I-LIKE SUPERFAMILY PROTEIN"/>
    <property type="match status" value="1"/>
</dbReference>
<gene>
    <name evidence="2" type="ORF">TSUD_106490</name>
</gene>
<proteinExistence type="predicted"/>
<protein>
    <recommendedName>
        <fullName evidence="1">Reverse transcriptase zinc-binding domain-containing protein</fullName>
    </recommendedName>
</protein>
<accession>A0A2Z6LST4</accession>
<dbReference type="Pfam" id="PF13966">
    <property type="entry name" value="zf-RVT"/>
    <property type="match status" value="1"/>
</dbReference>
<dbReference type="InterPro" id="IPR036691">
    <property type="entry name" value="Endo/exonu/phosph_ase_sf"/>
</dbReference>
<evidence type="ECO:0000259" key="1">
    <source>
        <dbReference type="Pfam" id="PF13966"/>
    </source>
</evidence>
<dbReference type="OrthoDB" id="1227454at2759"/>
<organism evidence="2 3">
    <name type="scientific">Trifolium subterraneum</name>
    <name type="common">Subterranean clover</name>
    <dbReference type="NCBI Taxonomy" id="3900"/>
    <lineage>
        <taxon>Eukaryota</taxon>
        <taxon>Viridiplantae</taxon>
        <taxon>Streptophyta</taxon>
        <taxon>Embryophyta</taxon>
        <taxon>Tracheophyta</taxon>
        <taxon>Spermatophyta</taxon>
        <taxon>Magnoliopsida</taxon>
        <taxon>eudicotyledons</taxon>
        <taxon>Gunneridae</taxon>
        <taxon>Pentapetalae</taxon>
        <taxon>rosids</taxon>
        <taxon>fabids</taxon>
        <taxon>Fabales</taxon>
        <taxon>Fabaceae</taxon>
        <taxon>Papilionoideae</taxon>
        <taxon>50 kb inversion clade</taxon>
        <taxon>NPAAA clade</taxon>
        <taxon>Hologalegina</taxon>
        <taxon>IRL clade</taxon>
        <taxon>Trifolieae</taxon>
        <taxon>Trifolium</taxon>
    </lineage>
</organism>
<dbReference type="Gene3D" id="3.60.10.10">
    <property type="entry name" value="Endonuclease/exonuclease/phosphatase"/>
    <property type="match status" value="1"/>
</dbReference>